<keyword evidence="2" id="KW-0812">Transmembrane</keyword>
<sequence length="67" mass="7636">MPLYLMFVVAVFALGSASLYYYRTRSGRSDRGEVFDGFSTRGRTPARKNPDNPDDPDPYGDIESFRH</sequence>
<dbReference type="EMBL" id="JBHSXS010000018">
    <property type="protein sequence ID" value="MFC6883238.1"/>
    <property type="molecule type" value="Genomic_DNA"/>
</dbReference>
<evidence type="ECO:0000313" key="3">
    <source>
        <dbReference type="EMBL" id="MFC6883238.1"/>
    </source>
</evidence>
<feature type="region of interest" description="Disordered" evidence="1">
    <location>
        <begin position="29"/>
        <end position="67"/>
    </location>
</feature>
<feature type="transmembrane region" description="Helical" evidence="2">
    <location>
        <begin position="6"/>
        <end position="22"/>
    </location>
</feature>
<evidence type="ECO:0000256" key="2">
    <source>
        <dbReference type="SAM" id="Phobius"/>
    </source>
</evidence>
<evidence type="ECO:0000256" key="1">
    <source>
        <dbReference type="SAM" id="MobiDB-lite"/>
    </source>
</evidence>
<evidence type="ECO:0000313" key="4">
    <source>
        <dbReference type="Proteomes" id="UP001596380"/>
    </source>
</evidence>
<dbReference type="Proteomes" id="UP001596380">
    <property type="component" value="Unassembled WGS sequence"/>
</dbReference>
<gene>
    <name evidence="3" type="ORF">ACFQKB_26015</name>
</gene>
<dbReference type="RefSeq" id="WP_160822531.1">
    <property type="nucleotide sequence ID" value="NZ_JBHSXE010000001.1"/>
</dbReference>
<evidence type="ECO:0008006" key="5">
    <source>
        <dbReference type="Google" id="ProtNLM"/>
    </source>
</evidence>
<protein>
    <recommendedName>
        <fullName evidence="5">Secreted protein</fullName>
    </recommendedName>
</protein>
<keyword evidence="4" id="KW-1185">Reference proteome</keyword>
<organism evidence="3 4">
    <name type="scientific">Actinomadura yumaensis</name>
    <dbReference type="NCBI Taxonomy" id="111807"/>
    <lineage>
        <taxon>Bacteria</taxon>
        <taxon>Bacillati</taxon>
        <taxon>Actinomycetota</taxon>
        <taxon>Actinomycetes</taxon>
        <taxon>Streptosporangiales</taxon>
        <taxon>Thermomonosporaceae</taxon>
        <taxon>Actinomadura</taxon>
    </lineage>
</organism>
<keyword evidence="2" id="KW-0472">Membrane</keyword>
<reference evidence="4" key="1">
    <citation type="journal article" date="2019" name="Int. J. Syst. Evol. Microbiol.">
        <title>The Global Catalogue of Microorganisms (GCM) 10K type strain sequencing project: providing services to taxonomists for standard genome sequencing and annotation.</title>
        <authorList>
            <consortium name="The Broad Institute Genomics Platform"/>
            <consortium name="The Broad Institute Genome Sequencing Center for Infectious Disease"/>
            <person name="Wu L."/>
            <person name="Ma J."/>
        </authorList>
    </citation>
    <scope>NUCLEOTIDE SEQUENCE [LARGE SCALE GENOMIC DNA]</scope>
    <source>
        <strain evidence="4">JCM 3369</strain>
    </source>
</reference>
<comment type="caution">
    <text evidence="3">The sequence shown here is derived from an EMBL/GenBank/DDBJ whole genome shotgun (WGS) entry which is preliminary data.</text>
</comment>
<keyword evidence="2" id="KW-1133">Transmembrane helix</keyword>
<proteinExistence type="predicted"/>
<name>A0ABW2CRI5_9ACTN</name>
<accession>A0ABW2CRI5</accession>